<evidence type="ECO:0000256" key="3">
    <source>
        <dbReference type="ARBA" id="ARBA00022845"/>
    </source>
</evidence>
<keyword evidence="2 5" id="KW-1005">Bacterial flagellum biogenesis</keyword>
<keyword evidence="1 5" id="KW-0963">Cytoplasm</keyword>
<comment type="subunit">
    <text evidence="5">Interacts with translational regulator CsrA and flagellin(s).</text>
</comment>
<dbReference type="GO" id="GO:0005737">
    <property type="term" value="C:cytoplasm"/>
    <property type="evidence" value="ECO:0007669"/>
    <property type="project" value="UniProtKB-SubCell"/>
</dbReference>
<dbReference type="Gene3D" id="2.30.290.10">
    <property type="entry name" value="BH3618-like"/>
    <property type="match status" value="1"/>
</dbReference>
<reference evidence="7" key="1">
    <citation type="submission" date="2018-02" db="EMBL/GenBank/DDBJ databases">
        <title>Genome sequence of Desulfocucumis palustris strain NAW-5.</title>
        <authorList>
            <person name="Watanabe M."/>
            <person name="Kojima H."/>
            <person name="Fukui M."/>
        </authorList>
    </citation>
    <scope>NUCLEOTIDE SEQUENCE [LARGE SCALE GENOMIC DNA]</scope>
    <source>
        <strain evidence="7">NAW-5</strain>
    </source>
</reference>
<keyword evidence="6" id="KW-0966">Cell projection</keyword>
<dbReference type="GO" id="GO:0044780">
    <property type="term" value="P:bacterial-type flagellum assembly"/>
    <property type="evidence" value="ECO:0007669"/>
    <property type="project" value="UniProtKB-UniRule"/>
</dbReference>
<dbReference type="InterPro" id="IPR024046">
    <property type="entry name" value="Flagellar_assmbl_FliW_dom_sf"/>
</dbReference>
<keyword evidence="3 5" id="KW-0810">Translation regulation</keyword>
<dbReference type="RefSeq" id="WP_104370832.1">
    <property type="nucleotide sequence ID" value="NZ_BFAV01000019.1"/>
</dbReference>
<accession>A0A2L2X8N1</accession>
<keyword evidence="4 5" id="KW-0143">Chaperone</keyword>
<comment type="subcellular location">
    <subcellularLocation>
        <location evidence="5">Cytoplasm</location>
    </subcellularLocation>
</comment>
<evidence type="ECO:0000256" key="5">
    <source>
        <dbReference type="HAMAP-Rule" id="MF_01185"/>
    </source>
</evidence>
<evidence type="ECO:0000313" key="6">
    <source>
        <dbReference type="EMBL" id="GBF32284.1"/>
    </source>
</evidence>
<dbReference type="InterPro" id="IPR003775">
    <property type="entry name" value="Flagellar_assembly_factor_FliW"/>
</dbReference>
<proteinExistence type="inferred from homology"/>
<comment type="function">
    <text evidence="5">Acts as an anti-CsrA protein, binds CsrA and prevents it from repressing translation of its target genes, one of which is flagellin. Binds to flagellin and participates in the assembly of the flagellum.</text>
</comment>
<evidence type="ECO:0000256" key="4">
    <source>
        <dbReference type="ARBA" id="ARBA00023186"/>
    </source>
</evidence>
<name>A0A2L2X8N1_9FIRM</name>
<comment type="similarity">
    <text evidence="5">Belongs to the FliW family.</text>
</comment>
<dbReference type="PANTHER" id="PTHR39190">
    <property type="entry name" value="FLAGELLAR ASSEMBLY FACTOR FLIW"/>
    <property type="match status" value="1"/>
</dbReference>
<dbReference type="AlphaFoldDB" id="A0A2L2X8N1"/>
<dbReference type="PANTHER" id="PTHR39190:SF1">
    <property type="entry name" value="FLAGELLAR ASSEMBLY FACTOR FLIW"/>
    <property type="match status" value="1"/>
</dbReference>
<evidence type="ECO:0000313" key="7">
    <source>
        <dbReference type="Proteomes" id="UP000239549"/>
    </source>
</evidence>
<comment type="caution">
    <text evidence="6">The sequence shown here is derived from an EMBL/GenBank/DDBJ whole genome shotgun (WGS) entry which is preliminary data.</text>
</comment>
<dbReference type="EMBL" id="BFAV01000019">
    <property type="protein sequence ID" value="GBF32284.1"/>
    <property type="molecule type" value="Genomic_DNA"/>
</dbReference>
<dbReference type="Proteomes" id="UP000239549">
    <property type="component" value="Unassembled WGS sequence"/>
</dbReference>
<evidence type="ECO:0000256" key="1">
    <source>
        <dbReference type="ARBA" id="ARBA00022490"/>
    </source>
</evidence>
<organism evidence="6 7">
    <name type="scientific">Desulfocucumis palustris</name>
    <dbReference type="NCBI Taxonomy" id="1898651"/>
    <lineage>
        <taxon>Bacteria</taxon>
        <taxon>Bacillati</taxon>
        <taxon>Bacillota</taxon>
        <taxon>Clostridia</taxon>
        <taxon>Eubacteriales</taxon>
        <taxon>Desulfocucumaceae</taxon>
        <taxon>Desulfocucumis</taxon>
    </lineage>
</organism>
<keyword evidence="7" id="KW-1185">Reference proteome</keyword>
<dbReference type="NCBIfam" id="NF009793">
    <property type="entry name" value="PRK13285.1-1"/>
    <property type="match status" value="1"/>
</dbReference>
<sequence length="160" mass="17965">MKIETTRFGNLEIKEEKIITFPRGIPGFENVRRFFLLPVEGLEDIHWLQAVENPGVALLVIDPFKYFIDYSFEIPGPDLEELEITEQAQVLVIAVVTIPGDDPALTTANLLAPVIINTRTSRARQIILNGLPYTTRHRLFPDMNSSSEKKKCNVSGGEGK</sequence>
<keyword evidence="6" id="KW-0969">Cilium</keyword>
<dbReference type="GO" id="GO:0006417">
    <property type="term" value="P:regulation of translation"/>
    <property type="evidence" value="ECO:0007669"/>
    <property type="project" value="UniProtKB-KW"/>
</dbReference>
<dbReference type="HAMAP" id="MF_01185">
    <property type="entry name" value="FliW"/>
    <property type="match status" value="1"/>
</dbReference>
<dbReference type="OrthoDB" id="9801235at2"/>
<dbReference type="SUPFAM" id="SSF141457">
    <property type="entry name" value="BH3618-like"/>
    <property type="match status" value="1"/>
</dbReference>
<evidence type="ECO:0000256" key="2">
    <source>
        <dbReference type="ARBA" id="ARBA00022795"/>
    </source>
</evidence>
<protein>
    <recommendedName>
        <fullName evidence="5">Flagellar assembly factor FliW</fullName>
    </recommendedName>
</protein>
<keyword evidence="6" id="KW-0282">Flagellum</keyword>
<gene>
    <name evidence="5" type="primary">fliW</name>
    <name evidence="6" type="ORF">DCCM_0478</name>
</gene>
<dbReference type="Pfam" id="PF02623">
    <property type="entry name" value="FliW"/>
    <property type="match status" value="1"/>
</dbReference>